<keyword evidence="8 11" id="KW-1133">Transmembrane helix</keyword>
<dbReference type="GO" id="GO:0016020">
    <property type="term" value="C:membrane"/>
    <property type="evidence" value="ECO:0007669"/>
    <property type="project" value="UniProtKB-SubCell"/>
</dbReference>
<keyword evidence="5" id="KW-0808">Transferase</keyword>
<feature type="domain" description="PAS" evidence="13">
    <location>
        <begin position="550"/>
        <end position="586"/>
    </location>
</feature>
<evidence type="ECO:0000256" key="6">
    <source>
        <dbReference type="ARBA" id="ARBA00022692"/>
    </source>
</evidence>
<feature type="transmembrane region" description="Helical" evidence="11">
    <location>
        <begin position="266"/>
        <end position="289"/>
    </location>
</feature>
<dbReference type="Pfam" id="PF08447">
    <property type="entry name" value="PAS_3"/>
    <property type="match status" value="1"/>
</dbReference>
<dbReference type="InterPro" id="IPR042240">
    <property type="entry name" value="CHASE_sf"/>
</dbReference>
<dbReference type="SMART" id="SM00387">
    <property type="entry name" value="HATPase_c"/>
    <property type="match status" value="1"/>
</dbReference>
<keyword evidence="17" id="KW-1185">Reference proteome</keyword>
<dbReference type="SUPFAM" id="SSF55781">
    <property type="entry name" value="GAF domain-like"/>
    <property type="match status" value="1"/>
</dbReference>
<dbReference type="InterPro" id="IPR005467">
    <property type="entry name" value="His_kinase_dom"/>
</dbReference>
<gene>
    <name evidence="16" type="ORF">C8263_02890</name>
</gene>
<keyword evidence="4" id="KW-0597">Phosphoprotein</keyword>
<dbReference type="Pfam" id="PF03924">
    <property type="entry name" value="CHASE"/>
    <property type="match status" value="1"/>
</dbReference>
<dbReference type="FunFam" id="1.10.287.130:FF:000070">
    <property type="entry name" value="Histidine kinase sensor protein"/>
    <property type="match status" value="1"/>
</dbReference>
<dbReference type="SUPFAM" id="SSF47384">
    <property type="entry name" value="Homodimeric domain of signal transducing histidine kinase"/>
    <property type="match status" value="1"/>
</dbReference>
<accession>A0A2T3WC02</accession>
<dbReference type="InterPro" id="IPR013656">
    <property type="entry name" value="PAS_4"/>
</dbReference>
<dbReference type="Pfam" id="PF01590">
    <property type="entry name" value="GAF"/>
    <property type="match status" value="1"/>
</dbReference>
<dbReference type="Pfam" id="PF00512">
    <property type="entry name" value="HisKA"/>
    <property type="match status" value="1"/>
</dbReference>
<dbReference type="GO" id="GO:0030295">
    <property type="term" value="F:protein kinase activator activity"/>
    <property type="evidence" value="ECO:0007669"/>
    <property type="project" value="TreeGrafter"/>
</dbReference>
<evidence type="ECO:0000256" key="2">
    <source>
        <dbReference type="ARBA" id="ARBA00004370"/>
    </source>
</evidence>
<dbReference type="SUPFAM" id="SSF55785">
    <property type="entry name" value="PYP-like sensor domain (PAS domain)"/>
    <property type="match status" value="3"/>
</dbReference>
<dbReference type="InterPro" id="IPR050351">
    <property type="entry name" value="BphY/WalK/GraS-like"/>
</dbReference>
<dbReference type="Pfam" id="PF08448">
    <property type="entry name" value="PAS_4"/>
    <property type="match status" value="2"/>
</dbReference>
<dbReference type="InterPro" id="IPR004358">
    <property type="entry name" value="Sig_transdc_His_kin-like_C"/>
</dbReference>
<dbReference type="GO" id="GO:0000155">
    <property type="term" value="F:phosphorelay sensor kinase activity"/>
    <property type="evidence" value="ECO:0007669"/>
    <property type="project" value="InterPro"/>
</dbReference>
<evidence type="ECO:0000256" key="11">
    <source>
        <dbReference type="SAM" id="Phobius"/>
    </source>
</evidence>
<comment type="subcellular location">
    <subcellularLocation>
        <location evidence="2">Membrane</location>
    </subcellularLocation>
</comment>
<dbReference type="InterPro" id="IPR000014">
    <property type="entry name" value="PAS"/>
</dbReference>
<evidence type="ECO:0000256" key="4">
    <source>
        <dbReference type="ARBA" id="ARBA00022553"/>
    </source>
</evidence>
<dbReference type="OrthoDB" id="8552871at2"/>
<dbReference type="InterPro" id="IPR003661">
    <property type="entry name" value="HisK_dim/P_dom"/>
</dbReference>
<feature type="domain" description="PAC" evidence="14">
    <location>
        <begin position="620"/>
        <end position="672"/>
    </location>
</feature>
<dbReference type="AlphaFoldDB" id="A0A2T3WC02"/>
<dbReference type="InterPro" id="IPR035965">
    <property type="entry name" value="PAS-like_dom_sf"/>
</dbReference>
<dbReference type="GO" id="GO:0000156">
    <property type="term" value="F:phosphorelay response regulator activity"/>
    <property type="evidence" value="ECO:0007669"/>
    <property type="project" value="TreeGrafter"/>
</dbReference>
<dbReference type="Gene3D" id="3.30.450.350">
    <property type="entry name" value="CHASE domain"/>
    <property type="match status" value="1"/>
</dbReference>
<dbReference type="NCBIfam" id="TIGR00229">
    <property type="entry name" value="sensory_box"/>
    <property type="match status" value="3"/>
</dbReference>
<dbReference type="SMART" id="SM01079">
    <property type="entry name" value="CHASE"/>
    <property type="match status" value="1"/>
</dbReference>
<dbReference type="CDD" id="cd00130">
    <property type="entry name" value="PAS"/>
    <property type="match status" value="3"/>
</dbReference>
<feature type="domain" description="CHASE" evidence="15">
    <location>
        <begin position="114"/>
        <end position="211"/>
    </location>
</feature>
<dbReference type="Gene3D" id="3.30.450.20">
    <property type="entry name" value="PAS domain"/>
    <property type="match status" value="3"/>
</dbReference>
<dbReference type="Gene3D" id="3.30.565.10">
    <property type="entry name" value="Histidine kinase-like ATPase, C-terminal domain"/>
    <property type="match status" value="1"/>
</dbReference>
<dbReference type="InterPro" id="IPR003594">
    <property type="entry name" value="HATPase_dom"/>
</dbReference>
<evidence type="ECO:0000256" key="7">
    <source>
        <dbReference type="ARBA" id="ARBA00022777"/>
    </source>
</evidence>
<dbReference type="PANTHER" id="PTHR42878:SF15">
    <property type="entry name" value="BACTERIOPHYTOCHROME"/>
    <property type="match status" value="1"/>
</dbReference>
<comment type="caution">
    <text evidence="16">The sequence shown here is derived from an EMBL/GenBank/DDBJ whole genome shotgun (WGS) entry which is preliminary data.</text>
</comment>
<dbReference type="PROSITE" id="PS50113">
    <property type="entry name" value="PAC"/>
    <property type="match status" value="3"/>
</dbReference>
<sequence length="1074" mass="118099">MALVVNTFTREQQRSRFERETDVYTQALAARVQIYERLLEATRAGWQTWGQRLDEPVFARYVQGVDLPGRYPGVQAVGYAAWTPAVQTAALERQLRAAGTPVQVRPARTGRAHRAVIALIGPPVAQNLDALGFDMYSEPGRQRGFDGARRKGRAQATGALHLIQRDAQGQRLRGFLMMLPVWQNPVQRTELQGFVYVAVRADHFLQDLTPLQGGRLLADVRLGGQSLSAAPPDLGDQSFRAQETLELVGQTWEVRFGAGPGFGRDLAALIPALVALTGFLIAGFSFLLVKAQVDARGRAEGLNVSLAQARARQEQARAEFEAIFHAMQDAAAFTDTEGRIRMVNPALSAQFGLGAEALAGQRLSALHLDRRLDSRATFQALTTPYVRHGGTQFYGEAQRSEVRDPGGERLGLLEVIRDVTERVAAERALQAEERRSRSVLDAIPHIVQVSETSGEVTFVNQQHRAELGPGDLSAHLHPEDHAAYAAMWRGAVASEQGAQTEARLRLQGTERWFVLKVAPISDGSGRVTGWVTTATDIHDRLQAERLAQRNEERYRGVIEGMPQIVWLADAGGQALYFNRQWNAYVGDEHAGAGLLPLLHPDDREDYARRWRAALHAARPFEAEHRLRGEGGVYRTFVTRGLPVRGAEGRVIEWVGTSTDVDDSVYAENAARLLADVTEQLTARSEEGAQMPAERYRAALLRLSRFVDSGALWTVGPTRLSASSPGGAWRAPAFEAFTAQAIERVLATEDPVFTDRDPALARVGATGALFYPLMGRGGHLEGVLGLLYRQPISNRDSDLAQELAQRFASALSNDRLQERVLSAQADLQQLNQSLEERVTQRTLELEAANRELEAFSYSVSHDLRTPLRHIVGFADLLAREVGEGLSPKGGRYLGVIRDSAGRMSQLIDDLLSFSRMGRQELRRVPVNLRDLVLSSWKALEPDRQGREVHFEVPGALPVVQGDEALLELVFTNLLSNALKYTRGRDPARIEVSAHTHGGQVTVTVRDNGVGFDPRYADKLFGVFQRLHRAEEFEGIGIGLANVRRIVTRHGGTVSADAQPGEGAVFTVTLPLEGAA</sequence>
<dbReference type="FunFam" id="3.30.565.10:FF:000006">
    <property type="entry name" value="Sensor histidine kinase WalK"/>
    <property type="match status" value="1"/>
</dbReference>
<feature type="domain" description="PAC" evidence="14">
    <location>
        <begin position="496"/>
        <end position="549"/>
    </location>
</feature>
<evidence type="ECO:0000256" key="9">
    <source>
        <dbReference type="ARBA" id="ARBA00023136"/>
    </source>
</evidence>
<keyword evidence="6 11" id="KW-0812">Transmembrane</keyword>
<dbReference type="InterPro" id="IPR000700">
    <property type="entry name" value="PAS-assoc_C"/>
</dbReference>
<dbReference type="SMART" id="SM00388">
    <property type="entry name" value="HisKA"/>
    <property type="match status" value="1"/>
</dbReference>
<comment type="catalytic activity">
    <reaction evidence="1">
        <text>ATP + protein L-histidine = ADP + protein N-phospho-L-histidine.</text>
        <dbReference type="EC" id="2.7.13.3"/>
    </reaction>
</comment>
<keyword evidence="10" id="KW-0175">Coiled coil</keyword>
<dbReference type="InterPro" id="IPR001610">
    <property type="entry name" value="PAC"/>
</dbReference>
<dbReference type="CDD" id="cd00082">
    <property type="entry name" value="HisKA"/>
    <property type="match status" value="1"/>
</dbReference>
<evidence type="ECO:0000259" key="14">
    <source>
        <dbReference type="PROSITE" id="PS50113"/>
    </source>
</evidence>
<evidence type="ECO:0000313" key="17">
    <source>
        <dbReference type="Proteomes" id="UP000240317"/>
    </source>
</evidence>
<feature type="coiled-coil region" evidence="10">
    <location>
        <begin position="812"/>
        <end position="850"/>
    </location>
</feature>
<proteinExistence type="predicted"/>
<evidence type="ECO:0000259" key="13">
    <source>
        <dbReference type="PROSITE" id="PS50112"/>
    </source>
</evidence>
<organism evidence="16 17">
    <name type="scientific">Deinococcus arcticus</name>
    <dbReference type="NCBI Taxonomy" id="2136176"/>
    <lineage>
        <taxon>Bacteria</taxon>
        <taxon>Thermotogati</taxon>
        <taxon>Deinococcota</taxon>
        <taxon>Deinococci</taxon>
        <taxon>Deinococcales</taxon>
        <taxon>Deinococcaceae</taxon>
        <taxon>Deinococcus</taxon>
    </lineage>
</organism>
<evidence type="ECO:0000256" key="8">
    <source>
        <dbReference type="ARBA" id="ARBA00022989"/>
    </source>
</evidence>
<dbReference type="PROSITE" id="PS50109">
    <property type="entry name" value="HIS_KIN"/>
    <property type="match status" value="1"/>
</dbReference>
<dbReference type="PANTHER" id="PTHR42878">
    <property type="entry name" value="TWO-COMPONENT HISTIDINE KINASE"/>
    <property type="match status" value="1"/>
</dbReference>
<reference evidence="16 17" key="1">
    <citation type="submission" date="2018-03" db="EMBL/GenBank/DDBJ databases">
        <title>Draft genome of Deinococcus sp. OD32.</title>
        <authorList>
            <person name="Wang X.-P."/>
            <person name="Du Z.-J."/>
        </authorList>
    </citation>
    <scope>NUCLEOTIDE SEQUENCE [LARGE SCALE GENOMIC DNA]</scope>
    <source>
        <strain evidence="16 17">OD32</strain>
    </source>
</reference>
<feature type="domain" description="PAS" evidence="13">
    <location>
        <begin position="316"/>
        <end position="361"/>
    </location>
</feature>
<dbReference type="Pfam" id="PF02518">
    <property type="entry name" value="HATPase_c"/>
    <property type="match status" value="1"/>
</dbReference>
<dbReference type="InterPro" id="IPR036890">
    <property type="entry name" value="HATPase_C_sf"/>
</dbReference>
<dbReference type="SUPFAM" id="SSF55874">
    <property type="entry name" value="ATPase domain of HSP90 chaperone/DNA topoisomerase II/histidine kinase"/>
    <property type="match status" value="1"/>
</dbReference>
<dbReference type="SMART" id="SM00086">
    <property type="entry name" value="PAC"/>
    <property type="match status" value="3"/>
</dbReference>
<feature type="domain" description="PAC" evidence="14">
    <location>
        <begin position="379"/>
        <end position="431"/>
    </location>
</feature>
<dbReference type="Gene3D" id="1.10.287.130">
    <property type="match status" value="1"/>
</dbReference>
<evidence type="ECO:0000256" key="1">
    <source>
        <dbReference type="ARBA" id="ARBA00000085"/>
    </source>
</evidence>
<dbReference type="FunFam" id="3.30.450.20:FF:000099">
    <property type="entry name" value="Sensory box sensor histidine kinase"/>
    <property type="match status" value="1"/>
</dbReference>
<evidence type="ECO:0000313" key="16">
    <source>
        <dbReference type="EMBL" id="PTA69435.1"/>
    </source>
</evidence>
<dbReference type="PROSITE" id="PS50112">
    <property type="entry name" value="PAS"/>
    <property type="match status" value="2"/>
</dbReference>
<dbReference type="InterPro" id="IPR013655">
    <property type="entry name" value="PAS_fold_3"/>
</dbReference>
<dbReference type="InterPro" id="IPR036097">
    <property type="entry name" value="HisK_dim/P_sf"/>
</dbReference>
<protein>
    <recommendedName>
        <fullName evidence="3">histidine kinase</fullName>
        <ecNumber evidence="3">2.7.13.3</ecNumber>
    </recommendedName>
</protein>
<dbReference type="InterPro" id="IPR006189">
    <property type="entry name" value="CHASE_dom"/>
</dbReference>
<evidence type="ECO:0000259" key="15">
    <source>
        <dbReference type="PROSITE" id="PS50839"/>
    </source>
</evidence>
<dbReference type="GO" id="GO:0007234">
    <property type="term" value="P:osmosensory signaling via phosphorelay pathway"/>
    <property type="evidence" value="ECO:0007669"/>
    <property type="project" value="TreeGrafter"/>
</dbReference>
<dbReference type="EMBL" id="PYSV01000002">
    <property type="protein sequence ID" value="PTA69435.1"/>
    <property type="molecule type" value="Genomic_DNA"/>
</dbReference>
<keyword evidence="9 11" id="KW-0472">Membrane</keyword>
<dbReference type="InterPro" id="IPR003018">
    <property type="entry name" value="GAF"/>
</dbReference>
<feature type="domain" description="Histidine kinase" evidence="12">
    <location>
        <begin position="857"/>
        <end position="1072"/>
    </location>
</feature>
<dbReference type="PRINTS" id="PR00344">
    <property type="entry name" value="BCTRLSENSOR"/>
</dbReference>
<dbReference type="EC" id="2.7.13.3" evidence="3"/>
<dbReference type="Proteomes" id="UP000240317">
    <property type="component" value="Unassembled WGS sequence"/>
</dbReference>
<evidence type="ECO:0000256" key="10">
    <source>
        <dbReference type="SAM" id="Coils"/>
    </source>
</evidence>
<evidence type="ECO:0000256" key="5">
    <source>
        <dbReference type="ARBA" id="ARBA00022679"/>
    </source>
</evidence>
<name>A0A2T3WC02_9DEIO</name>
<evidence type="ECO:0000256" key="3">
    <source>
        <dbReference type="ARBA" id="ARBA00012438"/>
    </source>
</evidence>
<dbReference type="Gene3D" id="3.30.450.40">
    <property type="match status" value="1"/>
</dbReference>
<dbReference type="InterPro" id="IPR029016">
    <property type="entry name" value="GAF-like_dom_sf"/>
</dbReference>
<evidence type="ECO:0000259" key="12">
    <source>
        <dbReference type="PROSITE" id="PS50109"/>
    </source>
</evidence>
<keyword evidence="7 16" id="KW-0418">Kinase</keyword>
<dbReference type="PROSITE" id="PS50839">
    <property type="entry name" value="CHASE"/>
    <property type="match status" value="1"/>
</dbReference>
<dbReference type="SMART" id="SM00091">
    <property type="entry name" value="PAS"/>
    <property type="match status" value="3"/>
</dbReference>